<keyword evidence="4" id="KW-1185">Reference proteome</keyword>
<dbReference type="PANTHER" id="PTHR44809:SF1">
    <property type="entry name" value="PROTEIN O-MANNOSYL-TRANSFERASE TMTC1"/>
    <property type="match status" value="1"/>
</dbReference>
<dbReference type="SUPFAM" id="SSF48452">
    <property type="entry name" value="TPR-like"/>
    <property type="match status" value="1"/>
</dbReference>
<dbReference type="InterPro" id="IPR011990">
    <property type="entry name" value="TPR-like_helical_dom_sf"/>
</dbReference>
<feature type="region of interest" description="Disordered" evidence="2">
    <location>
        <begin position="1"/>
        <end position="20"/>
    </location>
</feature>
<evidence type="ECO:0000256" key="1">
    <source>
        <dbReference type="PROSITE-ProRule" id="PRU00339"/>
    </source>
</evidence>
<dbReference type="SMART" id="SM00028">
    <property type="entry name" value="TPR"/>
    <property type="match status" value="4"/>
</dbReference>
<dbReference type="InterPro" id="IPR019734">
    <property type="entry name" value="TPR_rpt"/>
</dbReference>
<name>A0ABS8KW16_9HYPH</name>
<dbReference type="Gene3D" id="1.25.40.10">
    <property type="entry name" value="Tetratricopeptide repeat domain"/>
    <property type="match status" value="1"/>
</dbReference>
<proteinExistence type="predicted"/>
<sequence length="476" mass="51914">MNDTPTFHPTKRESAASSAPTPLFGSAADSFVQQLRLASQAHRAGRLDEAIASYMRLLSVKPDHAELHNNLGVALRLAGKLEASVSHHRLSLAADPANPALHSNLGNALRAAHQFDEAVKHHYRSIALSRDYAEGFFNLALCLRDLGRLDEAIGCFSRALTLNPDGRRMRVEFAIALLMRGDLAEGFAAYETRKRLPETPSPEFEQPAWDGGPLEGKRILLYPEQGLSDALLFVRFARELKRRGATVIVLCQALLKELLRAVDFVDEVVAEGEKLPAFDVHASLVSLPHLCRPDFAALSTEPPYLRAPDESRIKLGHVGGAKLRIGLYWAAMPGQTQDRQRSVPFPQLLALSGDPELLIFSLQGGVHQKDIQTFGAGGLVHDVGRGIFDFAEAATALSQLDLLVSIDAPVAHLAAAMGVKTWVLLPAAADWRWQLGGAGAPWYPSARLFRQSVPGDWSDVLAAVRRELDTLKKQAA</sequence>
<organism evidence="3 4">
    <name type="scientific">Reyranella aquatilis</name>
    <dbReference type="NCBI Taxonomy" id="2035356"/>
    <lineage>
        <taxon>Bacteria</taxon>
        <taxon>Pseudomonadati</taxon>
        <taxon>Pseudomonadota</taxon>
        <taxon>Alphaproteobacteria</taxon>
        <taxon>Hyphomicrobiales</taxon>
        <taxon>Reyranellaceae</taxon>
        <taxon>Reyranella</taxon>
    </lineage>
</organism>
<protein>
    <submittedName>
        <fullName evidence="3">Tetratricopeptide repeat-containing glycosyltransferase family protein</fullName>
    </submittedName>
</protein>
<dbReference type="PANTHER" id="PTHR44809">
    <property type="match status" value="1"/>
</dbReference>
<dbReference type="Pfam" id="PF13414">
    <property type="entry name" value="TPR_11"/>
    <property type="match status" value="1"/>
</dbReference>
<dbReference type="Pfam" id="PF00515">
    <property type="entry name" value="TPR_1"/>
    <property type="match status" value="1"/>
</dbReference>
<gene>
    <name evidence="3" type="ORF">LJ725_15015</name>
</gene>
<comment type="caution">
    <text evidence="3">The sequence shown here is derived from an EMBL/GenBank/DDBJ whole genome shotgun (WGS) entry which is preliminary data.</text>
</comment>
<dbReference type="RefSeq" id="WP_230551453.1">
    <property type="nucleotide sequence ID" value="NZ_JAJISD010000006.1"/>
</dbReference>
<dbReference type="InterPro" id="IPR052943">
    <property type="entry name" value="TMTC_O-mannosyl-trnsfr"/>
</dbReference>
<dbReference type="PROSITE" id="PS50005">
    <property type="entry name" value="TPR"/>
    <property type="match status" value="1"/>
</dbReference>
<accession>A0ABS8KW16</accession>
<keyword evidence="1" id="KW-0802">TPR repeat</keyword>
<feature type="repeat" description="TPR" evidence="1">
    <location>
        <begin position="133"/>
        <end position="166"/>
    </location>
</feature>
<dbReference type="PROSITE" id="PS50293">
    <property type="entry name" value="TPR_REGION"/>
    <property type="match status" value="1"/>
</dbReference>
<dbReference type="EMBL" id="JAJISD010000006">
    <property type="protein sequence ID" value="MCC8430284.1"/>
    <property type="molecule type" value="Genomic_DNA"/>
</dbReference>
<evidence type="ECO:0000256" key="2">
    <source>
        <dbReference type="SAM" id="MobiDB-lite"/>
    </source>
</evidence>
<reference evidence="3 4" key="1">
    <citation type="submission" date="2021-11" db="EMBL/GenBank/DDBJ databases">
        <authorList>
            <person name="Lee D.-H."/>
            <person name="Kim S.-B."/>
        </authorList>
    </citation>
    <scope>NUCLEOTIDE SEQUENCE [LARGE SCALE GENOMIC DNA]</scope>
    <source>
        <strain evidence="3 4">KCTC 52223</strain>
    </source>
</reference>
<dbReference type="Gene3D" id="3.40.50.2000">
    <property type="entry name" value="Glycogen Phosphorylase B"/>
    <property type="match status" value="1"/>
</dbReference>
<dbReference type="Proteomes" id="UP001198862">
    <property type="component" value="Unassembled WGS sequence"/>
</dbReference>
<evidence type="ECO:0000313" key="4">
    <source>
        <dbReference type="Proteomes" id="UP001198862"/>
    </source>
</evidence>
<dbReference type="SUPFAM" id="SSF53756">
    <property type="entry name" value="UDP-Glycosyltransferase/glycogen phosphorylase"/>
    <property type="match status" value="1"/>
</dbReference>
<evidence type="ECO:0000313" key="3">
    <source>
        <dbReference type="EMBL" id="MCC8430284.1"/>
    </source>
</evidence>